<feature type="transmembrane region" description="Helical" evidence="1">
    <location>
        <begin position="98"/>
        <end position="120"/>
    </location>
</feature>
<protein>
    <submittedName>
        <fullName evidence="3">Uncharacterized protein</fullName>
    </submittedName>
</protein>
<evidence type="ECO:0000256" key="1">
    <source>
        <dbReference type="SAM" id="Phobius"/>
    </source>
</evidence>
<name>A0A914CKN1_9BILA</name>
<feature type="transmembrane region" description="Helical" evidence="1">
    <location>
        <begin position="6"/>
        <end position="29"/>
    </location>
</feature>
<keyword evidence="1" id="KW-0812">Transmembrane</keyword>
<evidence type="ECO:0000313" key="3">
    <source>
        <dbReference type="WBParaSite" id="ACRNAN_scaffold11646.g17802.t1"/>
    </source>
</evidence>
<keyword evidence="2" id="KW-1185">Reference proteome</keyword>
<dbReference type="Proteomes" id="UP000887540">
    <property type="component" value="Unplaced"/>
</dbReference>
<dbReference type="AlphaFoldDB" id="A0A914CKN1"/>
<accession>A0A914CKN1</accession>
<organism evidence="2 3">
    <name type="scientific">Acrobeloides nanus</name>
    <dbReference type="NCBI Taxonomy" id="290746"/>
    <lineage>
        <taxon>Eukaryota</taxon>
        <taxon>Metazoa</taxon>
        <taxon>Ecdysozoa</taxon>
        <taxon>Nematoda</taxon>
        <taxon>Chromadorea</taxon>
        <taxon>Rhabditida</taxon>
        <taxon>Tylenchina</taxon>
        <taxon>Cephalobomorpha</taxon>
        <taxon>Cephaloboidea</taxon>
        <taxon>Cephalobidae</taxon>
        <taxon>Acrobeloides</taxon>
    </lineage>
</organism>
<proteinExistence type="predicted"/>
<keyword evidence="1" id="KW-1133">Transmembrane helix</keyword>
<keyword evidence="1" id="KW-0472">Membrane</keyword>
<dbReference type="WBParaSite" id="ACRNAN_scaffold11646.g17802.t1">
    <property type="protein sequence ID" value="ACRNAN_scaffold11646.g17802.t1"/>
    <property type="gene ID" value="ACRNAN_scaffold11646.g17802"/>
</dbReference>
<sequence>MLVPVSAKALILCGIFMLLYLFTGVALCIENLFTYKPNNALILTTSLTDAQKLLSNLQPNELMPTTLRDTIVSYMVALHNYRGIMFFGQVVFPLDICIIISGAYVSSVTMVLFFLAINGISTSYKKFNKEIKSAINERKFE</sequence>
<evidence type="ECO:0000313" key="2">
    <source>
        <dbReference type="Proteomes" id="UP000887540"/>
    </source>
</evidence>
<reference evidence="3" key="1">
    <citation type="submission" date="2022-11" db="UniProtKB">
        <authorList>
            <consortium name="WormBaseParasite"/>
        </authorList>
    </citation>
    <scope>IDENTIFICATION</scope>
</reference>